<keyword evidence="4" id="KW-1185">Reference proteome</keyword>
<keyword evidence="1" id="KW-0812">Transmembrane</keyword>
<evidence type="ECO:0000256" key="1">
    <source>
        <dbReference type="SAM" id="Phobius"/>
    </source>
</evidence>
<evidence type="ECO:0000313" key="3">
    <source>
        <dbReference type="EMBL" id="MCO1335394.1"/>
    </source>
</evidence>
<dbReference type="AlphaFoldDB" id="A0A9X2EPG7"/>
<reference evidence="3" key="1">
    <citation type="journal article" date="2022" name="Arch. Microbiol.">
        <title>Microbulbifer okhotskensis sp. nov., isolated from a deep bottom sediment of the Okhotsk Sea.</title>
        <authorList>
            <person name="Romanenko L."/>
            <person name="Kurilenko V."/>
            <person name="Otstavnykh N."/>
            <person name="Velansky P."/>
            <person name="Isaeva M."/>
            <person name="Mikhailov V."/>
        </authorList>
    </citation>
    <scope>NUCLEOTIDE SEQUENCE</scope>
    <source>
        <strain evidence="3">OS29</strain>
    </source>
</reference>
<sequence>MLKNSKGRFRARLVVASVFTFIVGAFGYWMLVGGEDVVAAVVTTAKAEGRPLQSREPAVVELKGADDAGEAESVKLWKGIQALPTKTELHESLLSDLARFHRYPPENRAIKSLDQDPISQTFAVDERTTQSEEGDSLTLWTDQKFYLRGDEVRVFAYRANSDGDRVSADLTALLVYEDQQVVGSLNFADSDGDLIYEVLLPAGAYQGQVLEEGIFKVIVDTDIDGLRDAAAFTLSEDTGSYTGALRDSITAEGNLLVEAEVEIVRGGRYYFQGSLYNDEQSPIGTSQYAVELAAGKHWIPLEFYGLLIRDAGQDGPYLVKQLSIARVTVPLARNSAFEPDYYTERYSLDQFTDIPYQEI</sequence>
<keyword evidence="1" id="KW-1133">Transmembrane helix</keyword>
<dbReference type="Pfam" id="PF20943">
    <property type="entry name" value="DUF4785_3rd"/>
    <property type="match status" value="1"/>
</dbReference>
<feature type="transmembrane region" description="Helical" evidence="1">
    <location>
        <begin position="12"/>
        <end position="31"/>
    </location>
</feature>
<dbReference type="InterPro" id="IPR048295">
    <property type="entry name" value="DUF4785_C"/>
</dbReference>
<organism evidence="3 4">
    <name type="scientific">Microbulbifer okhotskensis</name>
    <dbReference type="NCBI Taxonomy" id="2926617"/>
    <lineage>
        <taxon>Bacteria</taxon>
        <taxon>Pseudomonadati</taxon>
        <taxon>Pseudomonadota</taxon>
        <taxon>Gammaproteobacteria</taxon>
        <taxon>Cellvibrionales</taxon>
        <taxon>Microbulbiferaceae</taxon>
        <taxon>Microbulbifer</taxon>
    </lineage>
</organism>
<dbReference type="EMBL" id="JALBWM010000061">
    <property type="protein sequence ID" value="MCO1335394.1"/>
    <property type="molecule type" value="Genomic_DNA"/>
</dbReference>
<feature type="domain" description="DUF4785" evidence="2">
    <location>
        <begin position="252"/>
        <end position="324"/>
    </location>
</feature>
<protein>
    <recommendedName>
        <fullName evidence="2">DUF4785 domain-containing protein</fullName>
    </recommendedName>
</protein>
<keyword evidence="1" id="KW-0472">Membrane</keyword>
<comment type="caution">
    <text evidence="3">The sequence shown here is derived from an EMBL/GenBank/DDBJ whole genome shotgun (WGS) entry which is preliminary data.</text>
</comment>
<name>A0A9X2EPG7_9GAMM</name>
<accession>A0A9X2EPG7</accession>
<proteinExistence type="predicted"/>
<evidence type="ECO:0000259" key="2">
    <source>
        <dbReference type="Pfam" id="PF20943"/>
    </source>
</evidence>
<dbReference type="RefSeq" id="WP_252469653.1">
    <property type="nucleotide sequence ID" value="NZ_JALBWM010000061.1"/>
</dbReference>
<gene>
    <name evidence="3" type="ORF">MO867_13735</name>
</gene>
<dbReference type="Proteomes" id="UP001139028">
    <property type="component" value="Unassembled WGS sequence"/>
</dbReference>
<evidence type="ECO:0000313" key="4">
    <source>
        <dbReference type="Proteomes" id="UP001139028"/>
    </source>
</evidence>